<feature type="coiled-coil region" evidence="1">
    <location>
        <begin position="330"/>
        <end position="368"/>
    </location>
</feature>
<dbReference type="EMBL" id="CP041345">
    <property type="protein sequence ID" value="QKG78854.1"/>
    <property type="molecule type" value="Genomic_DNA"/>
</dbReference>
<dbReference type="NCBIfam" id="TIGR03513">
    <property type="entry name" value="GldL_gliding"/>
    <property type="match status" value="1"/>
</dbReference>
<keyword evidence="5" id="KW-1185">Reference proteome</keyword>
<accession>A0A7D4AVU5</accession>
<sequence>MKINIEEIVTSKKWKNFMKYLYGWGASIVILGALFKILHLKGAGEMLFLGMGTEAIIFFFSAFEPIHEEVDWTLVYPELTGMSDEEELSGYRRSRNQGLSAEDVQQIITGVLAAMPAGGAVTSTQATSPAPKKEEHVAAPSQHIQGGSMPGALIFTEKFNKMLENAEISPALFDKVSAGLNKLGDASSKIADITNSAEVVKTFNEKLKKASESVGIFTENYSQSGQALNESINILNQNIQQTAGVMSESGKNFMDGVNNSVKNLEAELTNAGQKVSERILNSTDEVTQHIKTSADSLAGTYQQTAAQVANTFQQIAEAMSANGNVITQGSSAYKEQLERLNKNMAALNAAHELHLNETSQRLKEAEKVYKGVDGMVKNLNATIDETEKFRLSVEKLNNNVEALNSIYGNMLTAINALSNGK</sequence>
<evidence type="ECO:0000313" key="4">
    <source>
        <dbReference type="EMBL" id="QKG78854.1"/>
    </source>
</evidence>
<dbReference type="Pfam" id="PF22827">
    <property type="entry name" value="GldL_N"/>
    <property type="match status" value="1"/>
</dbReference>
<keyword evidence="1" id="KW-0175">Coiled coil</keyword>
<feature type="domain" description="Gliding motility protein GldL-like N-terminal" evidence="3">
    <location>
        <begin position="21"/>
        <end position="81"/>
    </location>
</feature>
<organism evidence="4 5">
    <name type="scientific">Tenuifilum thalassicum</name>
    <dbReference type="NCBI Taxonomy" id="2590900"/>
    <lineage>
        <taxon>Bacteria</taxon>
        <taxon>Pseudomonadati</taxon>
        <taxon>Bacteroidota</taxon>
        <taxon>Bacteroidia</taxon>
        <taxon>Bacteroidales</taxon>
        <taxon>Tenuifilaceae</taxon>
        <taxon>Tenuifilum</taxon>
    </lineage>
</organism>
<evidence type="ECO:0000256" key="1">
    <source>
        <dbReference type="SAM" id="Coils"/>
    </source>
</evidence>
<protein>
    <submittedName>
        <fullName evidence="4">Gliding motility protein GldL</fullName>
    </submittedName>
</protein>
<dbReference type="RefSeq" id="WP_173072369.1">
    <property type="nucleotide sequence ID" value="NZ_CP041345.1"/>
</dbReference>
<dbReference type="Gene3D" id="1.20.120.20">
    <property type="entry name" value="Apolipoprotein"/>
    <property type="match status" value="1"/>
</dbReference>
<proteinExistence type="predicted"/>
<dbReference type="KEGG" id="ttz:FHG85_00745"/>
<dbReference type="AlphaFoldDB" id="A0A7D4AVU5"/>
<dbReference type="Proteomes" id="UP000500961">
    <property type="component" value="Chromosome"/>
</dbReference>
<keyword evidence="2" id="KW-0472">Membrane</keyword>
<reference evidence="4 5" key="1">
    <citation type="submission" date="2019-07" db="EMBL/GenBank/DDBJ databases">
        <title>Thalassofilum flectens gen. nov., sp. nov., a novel moderate thermophilic anaerobe from a shallow sea hot spring in Kunashir Island (Russia), representing a new family in the order Bacteroidales, and proposal of Thalassofilacea fam. nov.</title>
        <authorList>
            <person name="Kochetkova T.V."/>
            <person name="Podosokorskaya O.A."/>
            <person name="Novikov A."/>
            <person name="Elcheninov A.G."/>
            <person name="Toshchakov S.V."/>
            <person name="Kublanov I.V."/>
        </authorList>
    </citation>
    <scope>NUCLEOTIDE SEQUENCE [LARGE SCALE GENOMIC DNA]</scope>
    <source>
        <strain evidence="4 5">38-H</strain>
    </source>
</reference>
<keyword evidence="2" id="KW-0812">Transmembrane</keyword>
<keyword evidence="2" id="KW-1133">Transmembrane helix</keyword>
<feature type="transmembrane region" description="Helical" evidence="2">
    <location>
        <begin position="21"/>
        <end position="40"/>
    </location>
</feature>
<evidence type="ECO:0000256" key="2">
    <source>
        <dbReference type="SAM" id="Phobius"/>
    </source>
</evidence>
<gene>
    <name evidence="4" type="primary">gldL</name>
    <name evidence="4" type="ORF">FHG85_00745</name>
</gene>
<evidence type="ECO:0000259" key="3">
    <source>
        <dbReference type="Pfam" id="PF22827"/>
    </source>
</evidence>
<dbReference type="InterPro" id="IPR019852">
    <property type="entry name" value="Motility-assoc_prot_GldL"/>
</dbReference>
<dbReference type="InterPro" id="IPR055087">
    <property type="entry name" value="GldL-like_N"/>
</dbReference>
<evidence type="ECO:0000313" key="5">
    <source>
        <dbReference type="Proteomes" id="UP000500961"/>
    </source>
</evidence>
<name>A0A7D4AVU5_9BACT</name>